<dbReference type="AlphaFoldDB" id="A0A9X2JJT3"/>
<proteinExistence type="predicted"/>
<dbReference type="Gene3D" id="3.40.50.10610">
    <property type="entry name" value="ABC-type transport auxiliary lipoprotein component"/>
    <property type="match status" value="1"/>
</dbReference>
<evidence type="ECO:0000313" key="3">
    <source>
        <dbReference type="Proteomes" id="UP001155241"/>
    </source>
</evidence>
<keyword evidence="3" id="KW-1185">Reference proteome</keyword>
<organism evidence="2 3">
    <name type="scientific">Aeoliella straminimaris</name>
    <dbReference type="NCBI Taxonomy" id="2954799"/>
    <lineage>
        <taxon>Bacteria</taxon>
        <taxon>Pseudomonadati</taxon>
        <taxon>Planctomycetota</taxon>
        <taxon>Planctomycetia</taxon>
        <taxon>Pirellulales</taxon>
        <taxon>Lacipirellulaceae</taxon>
        <taxon>Aeoliella</taxon>
    </lineage>
</organism>
<evidence type="ECO:0000313" key="2">
    <source>
        <dbReference type="EMBL" id="MCO6047143.1"/>
    </source>
</evidence>
<reference evidence="2" key="1">
    <citation type="submission" date="2022-06" db="EMBL/GenBank/DDBJ databases">
        <title>Aeoliella straminimaris, a novel planctomycete from sediments.</title>
        <authorList>
            <person name="Vitorino I.R."/>
            <person name="Lage O.M."/>
        </authorList>
    </citation>
    <scope>NUCLEOTIDE SEQUENCE</scope>
    <source>
        <strain evidence="2">ICT_H6.2</strain>
    </source>
</reference>
<dbReference type="RefSeq" id="WP_252855256.1">
    <property type="nucleotide sequence ID" value="NZ_JAMXLR010000089.1"/>
</dbReference>
<comment type="caution">
    <text evidence="2">The sequence shown here is derived from an EMBL/GenBank/DDBJ whole genome shotgun (WGS) entry which is preliminary data.</text>
</comment>
<name>A0A9X2JJT3_9BACT</name>
<dbReference type="PROSITE" id="PS51257">
    <property type="entry name" value="PROKAR_LIPOPROTEIN"/>
    <property type="match status" value="1"/>
</dbReference>
<feature type="region of interest" description="Disordered" evidence="1">
    <location>
        <begin position="203"/>
        <end position="309"/>
    </location>
</feature>
<gene>
    <name evidence="2" type="ORF">NG895_24865</name>
</gene>
<dbReference type="EMBL" id="JAMXLR010000089">
    <property type="protein sequence ID" value="MCO6047143.1"/>
    <property type="molecule type" value="Genomic_DNA"/>
</dbReference>
<sequence>MRLLTRLCSLILLTTLATGCSLVLPEVATMPVVHNPFPQLSRVAVLPFFNLSDEPTVNGRQFALAYFAELQAVPGFEVIPLGVVEEAILENNINTADPEEVRRLGNILGADAVVVGAVTDYTPYYPPRCGMRVEWYATNPGFHEIPAGYGLPWGTRQEEYIPQDIVFEAEMALAREQMKTQSPDCSKIGEPAYMLPIDAQPMYPPSVMPSDEDLPVPPLPKPPTRLDSTPGGTSKSGAPPVDIRSRFTSTPPTAAEPDTDALPAETKDQQPADFDLPAEESHGSQDADVSPTYEAPAESNPGDETVWRPRKQSTYKVAVHEAQAPPASDAIATASAIAPGMENNFGGGLPPDWPDPHGFIPPGPSPVRPPCINNPGPVMTHTRIFLGNDPEFTSALAAYVEFRDDARFGGWRSYLERSEDFIRFCCHLHISEMLSARGGATETRVVRHWSNSR</sequence>
<protein>
    <submittedName>
        <fullName evidence="2">Uncharacterized protein</fullName>
    </submittedName>
</protein>
<dbReference type="Proteomes" id="UP001155241">
    <property type="component" value="Unassembled WGS sequence"/>
</dbReference>
<accession>A0A9X2JJT3</accession>
<feature type="compositionally biased region" description="Polar residues" evidence="1">
    <location>
        <begin position="226"/>
        <end position="236"/>
    </location>
</feature>
<evidence type="ECO:0000256" key="1">
    <source>
        <dbReference type="SAM" id="MobiDB-lite"/>
    </source>
</evidence>